<feature type="region of interest" description="Disordered" evidence="10">
    <location>
        <begin position="532"/>
        <end position="551"/>
    </location>
</feature>
<dbReference type="PANTHER" id="PTHR32309:SF13">
    <property type="entry name" value="FERRIC ENTEROBACTIN TRANSPORT PROTEIN FEPE"/>
    <property type="match status" value="1"/>
</dbReference>
<dbReference type="Pfam" id="PF10609">
    <property type="entry name" value="ParA"/>
    <property type="match status" value="1"/>
</dbReference>
<gene>
    <name evidence="13" type="ORF">NDI37_14435</name>
</gene>
<feature type="region of interest" description="Disordered" evidence="10">
    <location>
        <begin position="1"/>
        <end position="26"/>
    </location>
</feature>
<comment type="similarity">
    <text evidence="2">Belongs to the CpsC/CapA family.</text>
</comment>
<comment type="subcellular location">
    <subcellularLocation>
        <location evidence="1">Cell membrane</location>
        <topology evidence="1">Multi-pass membrane protein</topology>
    </subcellularLocation>
</comment>
<organism evidence="13 14">
    <name type="scientific">Funiculus sociatus GB2-A5</name>
    <dbReference type="NCBI Taxonomy" id="2933946"/>
    <lineage>
        <taxon>Bacteria</taxon>
        <taxon>Bacillati</taxon>
        <taxon>Cyanobacteriota</taxon>
        <taxon>Cyanophyceae</taxon>
        <taxon>Coleofasciculales</taxon>
        <taxon>Coleofasciculaceae</taxon>
        <taxon>Funiculus</taxon>
    </lineage>
</organism>
<dbReference type="InterPro" id="IPR003856">
    <property type="entry name" value="LPS_length_determ_N"/>
</dbReference>
<feature type="compositionally biased region" description="Polar residues" evidence="10">
    <location>
        <begin position="1"/>
        <end position="16"/>
    </location>
</feature>
<keyword evidence="8 11" id="KW-0472">Membrane</keyword>
<feature type="compositionally biased region" description="Polar residues" evidence="10">
    <location>
        <begin position="532"/>
        <end position="543"/>
    </location>
</feature>
<accession>A0ABV0JQA9</accession>
<evidence type="ECO:0000256" key="6">
    <source>
        <dbReference type="ARBA" id="ARBA00022840"/>
    </source>
</evidence>
<keyword evidence="9" id="KW-0175">Coiled coil</keyword>
<dbReference type="PANTHER" id="PTHR32309">
    <property type="entry name" value="TYROSINE-PROTEIN KINASE"/>
    <property type="match status" value="1"/>
</dbReference>
<dbReference type="Pfam" id="PF02706">
    <property type="entry name" value="Wzz"/>
    <property type="match status" value="1"/>
</dbReference>
<keyword evidence="4 11" id="KW-0812">Transmembrane</keyword>
<dbReference type="Gene3D" id="3.40.50.300">
    <property type="entry name" value="P-loop containing nucleotide triphosphate hydrolases"/>
    <property type="match status" value="1"/>
</dbReference>
<keyword evidence="5" id="KW-0547">Nucleotide-binding</keyword>
<dbReference type="EMBL" id="JAMPKK010000030">
    <property type="protein sequence ID" value="MEP0865664.1"/>
    <property type="molecule type" value="Genomic_DNA"/>
</dbReference>
<evidence type="ECO:0000313" key="13">
    <source>
        <dbReference type="EMBL" id="MEP0865664.1"/>
    </source>
</evidence>
<evidence type="ECO:0000256" key="5">
    <source>
        <dbReference type="ARBA" id="ARBA00022741"/>
    </source>
</evidence>
<evidence type="ECO:0000256" key="9">
    <source>
        <dbReference type="SAM" id="Coils"/>
    </source>
</evidence>
<dbReference type="InterPro" id="IPR005702">
    <property type="entry name" value="Wzc-like_C"/>
</dbReference>
<evidence type="ECO:0000256" key="1">
    <source>
        <dbReference type="ARBA" id="ARBA00004651"/>
    </source>
</evidence>
<dbReference type="InterPro" id="IPR033756">
    <property type="entry name" value="YlxH/NBP35"/>
</dbReference>
<keyword evidence="6" id="KW-0067">ATP-binding</keyword>
<dbReference type="NCBIfam" id="TIGR01007">
    <property type="entry name" value="eps_fam"/>
    <property type="match status" value="1"/>
</dbReference>
<evidence type="ECO:0000256" key="7">
    <source>
        <dbReference type="ARBA" id="ARBA00022989"/>
    </source>
</evidence>
<evidence type="ECO:0000256" key="11">
    <source>
        <dbReference type="SAM" id="Phobius"/>
    </source>
</evidence>
<dbReference type="InterPro" id="IPR027417">
    <property type="entry name" value="P-loop_NTPase"/>
</dbReference>
<evidence type="ECO:0000259" key="12">
    <source>
        <dbReference type="Pfam" id="PF02706"/>
    </source>
</evidence>
<proteinExistence type="inferred from homology"/>
<feature type="domain" description="Polysaccharide chain length determinant N-terminal" evidence="12">
    <location>
        <begin position="41"/>
        <end position="129"/>
    </location>
</feature>
<protein>
    <submittedName>
        <fullName evidence="13">Polysaccharide biosynthesis tyrosine autokinase</fullName>
    </submittedName>
</protein>
<name>A0ABV0JQA9_9CYAN</name>
<evidence type="ECO:0000256" key="10">
    <source>
        <dbReference type="SAM" id="MobiDB-lite"/>
    </source>
</evidence>
<dbReference type="InterPro" id="IPR050445">
    <property type="entry name" value="Bact_polysacc_biosynth/exp"/>
</dbReference>
<dbReference type="Proteomes" id="UP001442494">
    <property type="component" value="Unassembled WGS sequence"/>
</dbReference>
<dbReference type="RefSeq" id="WP_190419308.1">
    <property type="nucleotide sequence ID" value="NZ_JAMPKK010000030.1"/>
</dbReference>
<evidence type="ECO:0000256" key="8">
    <source>
        <dbReference type="ARBA" id="ARBA00023136"/>
    </source>
</evidence>
<evidence type="ECO:0000256" key="3">
    <source>
        <dbReference type="ARBA" id="ARBA00022475"/>
    </source>
</evidence>
<evidence type="ECO:0000313" key="14">
    <source>
        <dbReference type="Proteomes" id="UP001442494"/>
    </source>
</evidence>
<sequence>MEAGQYSQPSSSNGNGKQRKDTDLSRLSLNEETQFPQGDRDELNVRQLLMVVRRRALVILGVAIAVTSGVGAWTYSQTPKYEGSFQLLVEPVTAENKLSKLTQVPGVAQDLQESSLDYETQIKVLLSSERMAGIVEFLKKRYPDISYESMVVENRLNIIQLEKTKILEVRYRDTDPDKIKYVLFELAKVYLRYSLQERQSNLNQGIKFVEGQLPALRERVDKLQGQLQTFRQRYNILDPEEQAKQLAQQVTEIEEQKLDTRVKQNEASSLYAALQKQLGIPPQQAIATAALSEAPRYQDLLKKLQEVETKLATESARFLPESPNIQALQNQRQNLLPLLQKEAAAVLGTTAVTNEPSLASPNSIRLELTQQYVDAANQMQVLQVRYQAIARAENILNQQVRLLPVIARQYTDLQRELNVATESLNRFLGVKETLQIEAAQKSLPWQLISKPQKPEQPIFPKPKRNIIMGAIAGLMLGLAAAILAERLDNVFHSPEELKESTRLPLLGLIPHQKELKLFKPIVELVNLTQGESSHTKAQNQARETTARERANNRKASWYNASPFLEAFRSLHTNVRFLGSDTPIHSLVVSSASPADGKSTVSVHLAQAAAAMGQRVLLVDADLRRPQVHHVLGLENNQGLSNVIATGLTPREAIQRLPSWDNLYVLTAGQIPPDPTRLLSSKRMQYLMEQLNAVFDLVIYDTPPILGLADGRLLAVHTNGVIMVARLGKTDRSVLLQAIDALKISSAPVLGMVANGVRRGTSGSYYYYTRYYTSENSDVENAKKLLQKRFNVRSN</sequence>
<keyword evidence="3" id="KW-1003">Cell membrane</keyword>
<reference evidence="13 14" key="1">
    <citation type="submission" date="2022-04" db="EMBL/GenBank/DDBJ databases">
        <title>Positive selection, recombination, and allopatry shape intraspecific diversity of widespread and dominant cyanobacteria.</title>
        <authorList>
            <person name="Wei J."/>
            <person name="Shu W."/>
            <person name="Hu C."/>
        </authorList>
    </citation>
    <scope>NUCLEOTIDE SEQUENCE [LARGE SCALE GENOMIC DNA]</scope>
    <source>
        <strain evidence="13 14">GB2-A5</strain>
    </source>
</reference>
<feature type="transmembrane region" description="Helical" evidence="11">
    <location>
        <begin position="56"/>
        <end position="75"/>
    </location>
</feature>
<comment type="caution">
    <text evidence="13">The sequence shown here is derived from an EMBL/GenBank/DDBJ whole genome shotgun (WGS) entry which is preliminary data.</text>
</comment>
<feature type="coiled-coil region" evidence="9">
    <location>
        <begin position="206"/>
        <end position="233"/>
    </location>
</feature>
<dbReference type="CDD" id="cd05387">
    <property type="entry name" value="BY-kinase"/>
    <property type="match status" value="1"/>
</dbReference>
<dbReference type="SUPFAM" id="SSF52540">
    <property type="entry name" value="P-loop containing nucleoside triphosphate hydrolases"/>
    <property type="match status" value="1"/>
</dbReference>
<evidence type="ECO:0000256" key="4">
    <source>
        <dbReference type="ARBA" id="ARBA00022692"/>
    </source>
</evidence>
<keyword evidence="7 11" id="KW-1133">Transmembrane helix</keyword>
<evidence type="ECO:0000256" key="2">
    <source>
        <dbReference type="ARBA" id="ARBA00006683"/>
    </source>
</evidence>
<keyword evidence="14" id="KW-1185">Reference proteome</keyword>